<comment type="caution">
    <text evidence="1">The sequence shown here is derived from an EMBL/GenBank/DDBJ whole genome shotgun (WGS) entry which is preliminary data.</text>
</comment>
<dbReference type="RefSeq" id="WP_179463830.1">
    <property type="nucleotide sequence ID" value="NZ_JACBZX010000001.1"/>
</dbReference>
<accession>A0A852X5L2</accession>
<dbReference type="EMBL" id="JACBZX010000001">
    <property type="protein sequence ID" value="NYG38672.1"/>
    <property type="molecule type" value="Genomic_DNA"/>
</dbReference>
<name>A0A852X5L2_9MICO</name>
<gene>
    <name evidence="1" type="ORF">BJY28_003141</name>
</gene>
<sequence length="309" mass="33216">METPATLEEAAPLLRPRAMGAVPMASMDRRIAQASAEHGVDPGSGRYLSAPLVADISLGVYLSYPETNVPITNGQVQEWGTTPQQVLGTALETARRLDHRAEGIDGCMVVQAEGVPGLLLASPSIIVKGLTDGRPAVVLAPTPESLIVAPRDDRAALETAADLALQLLQQEPRGALSPTALTTDGADWSVFTYPTDSFTYGQMARYWWMLQYSQAKPQLEELVEETETADTMVSDFKVGEHQETGRYQTFATVVADHPTLVPSSCDEVVLVAADGSAETRAFAELASSTDLLQPVPDFVPPYHRIQMPA</sequence>
<dbReference type="Proteomes" id="UP000592181">
    <property type="component" value="Unassembled WGS sequence"/>
</dbReference>
<protein>
    <submittedName>
        <fullName evidence="1">Uncharacterized protein</fullName>
    </submittedName>
</protein>
<evidence type="ECO:0000313" key="2">
    <source>
        <dbReference type="Proteomes" id="UP000592181"/>
    </source>
</evidence>
<dbReference type="AlphaFoldDB" id="A0A852X5L2"/>
<keyword evidence="2" id="KW-1185">Reference proteome</keyword>
<organism evidence="1 2">
    <name type="scientific">Janibacter alkaliphilus</name>
    <dbReference type="NCBI Taxonomy" id="1069963"/>
    <lineage>
        <taxon>Bacteria</taxon>
        <taxon>Bacillati</taxon>
        <taxon>Actinomycetota</taxon>
        <taxon>Actinomycetes</taxon>
        <taxon>Micrococcales</taxon>
        <taxon>Intrasporangiaceae</taxon>
        <taxon>Janibacter</taxon>
    </lineage>
</organism>
<evidence type="ECO:0000313" key="1">
    <source>
        <dbReference type="EMBL" id="NYG38672.1"/>
    </source>
</evidence>
<reference evidence="1 2" key="1">
    <citation type="submission" date="2020-07" db="EMBL/GenBank/DDBJ databases">
        <title>Sequencing the genomes of 1000 actinobacteria strains.</title>
        <authorList>
            <person name="Klenk H.-P."/>
        </authorList>
    </citation>
    <scope>NUCLEOTIDE SEQUENCE [LARGE SCALE GENOMIC DNA]</scope>
    <source>
        <strain evidence="1 2">DSM 24723</strain>
    </source>
</reference>
<proteinExistence type="predicted"/>